<dbReference type="PANTHER" id="PTHR43409">
    <property type="entry name" value="ANAEROBIC MAGNESIUM-PROTOPORPHYRIN IX MONOMETHYL ESTER CYCLASE-RELATED"/>
    <property type="match status" value="1"/>
</dbReference>
<reference evidence="8 9" key="1">
    <citation type="submission" date="2018-05" db="EMBL/GenBank/DDBJ databases">
        <title>Genomic Encyclopedia of Type Strains, Phase IV (KMG-IV): sequencing the most valuable type-strain genomes for metagenomic binning, comparative biology and taxonomic classification.</title>
        <authorList>
            <person name="Goeker M."/>
        </authorList>
    </citation>
    <scope>NUCLEOTIDE SEQUENCE [LARGE SCALE GENOMIC DNA]</scope>
    <source>
        <strain evidence="8 9">DSM 24906</strain>
    </source>
</reference>
<feature type="domain" description="Radical SAM core" evidence="7">
    <location>
        <begin position="200"/>
        <end position="422"/>
    </location>
</feature>
<evidence type="ECO:0000313" key="8">
    <source>
        <dbReference type="EMBL" id="PWJ90060.1"/>
    </source>
</evidence>
<dbReference type="SFLD" id="SFLDG01082">
    <property type="entry name" value="B12-binding_domain_containing"/>
    <property type="match status" value="1"/>
</dbReference>
<dbReference type="GO" id="GO:0005829">
    <property type="term" value="C:cytosol"/>
    <property type="evidence" value="ECO:0007669"/>
    <property type="project" value="TreeGrafter"/>
</dbReference>
<dbReference type="PROSITE" id="PS51332">
    <property type="entry name" value="B12_BINDING"/>
    <property type="match status" value="1"/>
</dbReference>
<keyword evidence="5" id="KW-0411">Iron-sulfur</keyword>
<comment type="cofactor">
    <cofactor evidence="1">
        <name>[4Fe-4S] cluster</name>
        <dbReference type="ChEBI" id="CHEBI:49883"/>
    </cofactor>
</comment>
<dbReference type="InterPro" id="IPR058240">
    <property type="entry name" value="rSAM_sf"/>
</dbReference>
<evidence type="ECO:0000259" key="7">
    <source>
        <dbReference type="PROSITE" id="PS51918"/>
    </source>
</evidence>
<keyword evidence="9" id="KW-1185">Reference proteome</keyword>
<evidence type="ECO:0000256" key="4">
    <source>
        <dbReference type="ARBA" id="ARBA00023004"/>
    </source>
</evidence>
<dbReference type="GO" id="GO:0046872">
    <property type="term" value="F:metal ion binding"/>
    <property type="evidence" value="ECO:0007669"/>
    <property type="project" value="UniProtKB-KW"/>
</dbReference>
<dbReference type="InterPro" id="IPR051198">
    <property type="entry name" value="BchE-like"/>
</dbReference>
<organism evidence="8 9">
    <name type="scientific">Oceanotoga teriensis</name>
    <dbReference type="NCBI Taxonomy" id="515440"/>
    <lineage>
        <taxon>Bacteria</taxon>
        <taxon>Thermotogati</taxon>
        <taxon>Thermotogota</taxon>
        <taxon>Thermotogae</taxon>
        <taxon>Petrotogales</taxon>
        <taxon>Petrotogaceae</taxon>
        <taxon>Oceanotoga</taxon>
    </lineage>
</organism>
<name>A0AA45C5W9_9BACT</name>
<keyword evidence="4" id="KW-0408">Iron</keyword>
<sequence length="446" mass="52473">MKFLIINPWIYDSAAYDFWLKPLGLLYISSILKKEGHEVHFIDLMYRHDEELEKYKNIKDRYYGTGKFISKEVKKPEIIQFIPRKFKKYGLPEELFEQKLKEIGKVDAILVGVTMTYWYYGAKKTIDFIRKIHNDTKIYLGGIYTNIYTEHAKKTFKDLNVKVLNGTGLIPIKNMLKELNYDLKEYNWFEELDPDYSVYNGKMPYAVITASIGCPYNCSYCVTHNMWKYNYRSKKNLIENIYNIKEKWPNLKNIVFFDDAFLLRRDLKELLKDLANIKVNYHLPNGIHAHRVNQEISDLLKNANFKTIKLGYETSDPNLQKNTGAKVTNADLINAVNCFKKSDLDLKDIGAYIISNLPGQKIDDIYNAIDFCFDLGIQANVNEFTPIPGTEDYKKMVENKQIQDNLDPLLLNNTFIPYWWDKGMTEEEISKIKLYLKKKRMEVKNE</sequence>
<dbReference type="Pfam" id="PF04055">
    <property type="entry name" value="Radical_SAM"/>
    <property type="match status" value="1"/>
</dbReference>
<dbReference type="InterPro" id="IPR006638">
    <property type="entry name" value="Elp3/MiaA/NifB-like_rSAM"/>
</dbReference>
<dbReference type="GO" id="GO:0051536">
    <property type="term" value="F:iron-sulfur cluster binding"/>
    <property type="evidence" value="ECO:0007669"/>
    <property type="project" value="UniProtKB-KW"/>
</dbReference>
<dbReference type="AlphaFoldDB" id="A0AA45C5W9"/>
<keyword evidence="3" id="KW-0479">Metal-binding</keyword>
<evidence type="ECO:0000256" key="5">
    <source>
        <dbReference type="ARBA" id="ARBA00023014"/>
    </source>
</evidence>
<evidence type="ECO:0000256" key="3">
    <source>
        <dbReference type="ARBA" id="ARBA00022723"/>
    </source>
</evidence>
<dbReference type="SUPFAM" id="SSF52242">
    <property type="entry name" value="Cobalamin (vitamin B12)-binding domain"/>
    <property type="match status" value="1"/>
</dbReference>
<proteinExistence type="predicted"/>
<dbReference type="PROSITE" id="PS51918">
    <property type="entry name" value="RADICAL_SAM"/>
    <property type="match status" value="1"/>
</dbReference>
<gene>
    <name evidence="8" type="ORF">C7380_11348</name>
</gene>
<dbReference type="InterPro" id="IPR006158">
    <property type="entry name" value="Cobalamin-bd"/>
</dbReference>
<dbReference type="SFLD" id="SFLDS00029">
    <property type="entry name" value="Radical_SAM"/>
    <property type="match status" value="1"/>
</dbReference>
<dbReference type="Gene3D" id="3.80.30.20">
    <property type="entry name" value="tm_1862 like domain"/>
    <property type="match status" value="1"/>
</dbReference>
<dbReference type="SUPFAM" id="SSF102114">
    <property type="entry name" value="Radical SAM enzymes"/>
    <property type="match status" value="1"/>
</dbReference>
<dbReference type="RefSeq" id="WP_109605264.1">
    <property type="nucleotide sequence ID" value="NZ_QGGI01000013.1"/>
</dbReference>
<dbReference type="GO" id="GO:0003824">
    <property type="term" value="F:catalytic activity"/>
    <property type="evidence" value="ECO:0007669"/>
    <property type="project" value="InterPro"/>
</dbReference>
<comment type="caution">
    <text evidence="8">The sequence shown here is derived from an EMBL/GenBank/DDBJ whole genome shotgun (WGS) entry which is preliminary data.</text>
</comment>
<dbReference type="Proteomes" id="UP000245921">
    <property type="component" value="Unassembled WGS sequence"/>
</dbReference>
<dbReference type="SMART" id="SM00729">
    <property type="entry name" value="Elp3"/>
    <property type="match status" value="1"/>
</dbReference>
<evidence type="ECO:0000313" key="9">
    <source>
        <dbReference type="Proteomes" id="UP000245921"/>
    </source>
</evidence>
<evidence type="ECO:0000256" key="2">
    <source>
        <dbReference type="ARBA" id="ARBA00022691"/>
    </source>
</evidence>
<dbReference type="InterPro" id="IPR023404">
    <property type="entry name" value="rSAM_horseshoe"/>
</dbReference>
<dbReference type="PANTHER" id="PTHR43409:SF15">
    <property type="entry name" value="PUTATIVE-RELATED"/>
    <property type="match status" value="1"/>
</dbReference>
<dbReference type="InterPro" id="IPR036724">
    <property type="entry name" value="Cobalamin-bd_sf"/>
</dbReference>
<feature type="domain" description="B12-binding" evidence="6">
    <location>
        <begin position="7"/>
        <end position="186"/>
    </location>
</feature>
<protein>
    <submittedName>
        <fullName evidence="8">Radical SAM superfamily enzyme YgiQ (UPF0313 family)</fullName>
    </submittedName>
</protein>
<accession>A0AA45C5W9</accession>
<dbReference type="EMBL" id="QGGI01000013">
    <property type="protein sequence ID" value="PWJ90060.1"/>
    <property type="molecule type" value="Genomic_DNA"/>
</dbReference>
<dbReference type="GO" id="GO:0031419">
    <property type="term" value="F:cobalamin binding"/>
    <property type="evidence" value="ECO:0007669"/>
    <property type="project" value="InterPro"/>
</dbReference>
<keyword evidence="2" id="KW-0949">S-adenosyl-L-methionine</keyword>
<dbReference type="InterPro" id="IPR007197">
    <property type="entry name" value="rSAM"/>
</dbReference>
<evidence type="ECO:0000259" key="6">
    <source>
        <dbReference type="PROSITE" id="PS51332"/>
    </source>
</evidence>
<evidence type="ECO:0000256" key="1">
    <source>
        <dbReference type="ARBA" id="ARBA00001966"/>
    </source>
</evidence>